<reference evidence="3 4" key="1">
    <citation type="submission" date="2020-08" db="EMBL/GenBank/DDBJ databases">
        <title>Genomic Encyclopedia of Type Strains, Phase IV (KMG-IV): sequencing the most valuable type-strain genomes for metagenomic binning, comparative biology and taxonomic classification.</title>
        <authorList>
            <person name="Goeker M."/>
        </authorList>
    </citation>
    <scope>NUCLEOTIDE SEQUENCE [LARGE SCALE GENOMIC DNA]</scope>
    <source>
        <strain evidence="3 4">DSM 12251</strain>
    </source>
</reference>
<feature type="transmembrane region" description="Helical" evidence="1">
    <location>
        <begin position="144"/>
        <end position="165"/>
    </location>
</feature>
<keyword evidence="1" id="KW-1133">Transmembrane helix</keyword>
<feature type="transmembrane region" description="Helical" evidence="1">
    <location>
        <begin position="116"/>
        <end position="138"/>
    </location>
</feature>
<dbReference type="SUPFAM" id="SSF54909">
    <property type="entry name" value="Dimeric alpha+beta barrel"/>
    <property type="match status" value="1"/>
</dbReference>
<keyword evidence="1" id="KW-0812">Transmembrane</keyword>
<dbReference type="Proteomes" id="UP000534294">
    <property type="component" value="Unassembled WGS sequence"/>
</dbReference>
<dbReference type="EMBL" id="JACHIF010000005">
    <property type="protein sequence ID" value="MBB5038508.1"/>
    <property type="molecule type" value="Genomic_DNA"/>
</dbReference>
<dbReference type="Gene3D" id="3.30.70.100">
    <property type="match status" value="1"/>
</dbReference>
<evidence type="ECO:0000256" key="1">
    <source>
        <dbReference type="SAM" id="Phobius"/>
    </source>
</evidence>
<dbReference type="PANTHER" id="PTHR40057">
    <property type="entry name" value="SLR1162 PROTEIN"/>
    <property type="match status" value="1"/>
</dbReference>
<organism evidence="3 4">
    <name type="scientific">Prosthecobacter dejongeii</name>
    <dbReference type="NCBI Taxonomy" id="48465"/>
    <lineage>
        <taxon>Bacteria</taxon>
        <taxon>Pseudomonadati</taxon>
        <taxon>Verrucomicrobiota</taxon>
        <taxon>Verrucomicrobiia</taxon>
        <taxon>Verrucomicrobiales</taxon>
        <taxon>Verrucomicrobiaceae</taxon>
        <taxon>Prosthecobacter</taxon>
    </lineage>
</organism>
<feature type="domain" description="ABM" evidence="2">
    <location>
        <begin position="3"/>
        <end position="78"/>
    </location>
</feature>
<dbReference type="InterPro" id="IPR011008">
    <property type="entry name" value="Dimeric_a/b-barrel"/>
</dbReference>
<evidence type="ECO:0000313" key="4">
    <source>
        <dbReference type="Proteomes" id="UP000534294"/>
    </source>
</evidence>
<accession>A0A7W8DQI1</accession>
<dbReference type="InterPro" id="IPR007138">
    <property type="entry name" value="ABM_dom"/>
</dbReference>
<dbReference type="PANTHER" id="PTHR40057:SF1">
    <property type="entry name" value="SLR1162 PROTEIN"/>
    <property type="match status" value="1"/>
</dbReference>
<dbReference type="InterPro" id="IPR038762">
    <property type="entry name" value="ABM_predict"/>
</dbReference>
<dbReference type="AlphaFoldDB" id="A0A7W8DQI1"/>
<dbReference type="Pfam" id="PF03992">
    <property type="entry name" value="ABM"/>
    <property type="match status" value="1"/>
</dbReference>
<keyword evidence="4" id="KW-1185">Reference proteome</keyword>
<comment type="caution">
    <text evidence="3">The sequence shown here is derived from an EMBL/GenBank/DDBJ whole genome shotgun (WGS) entry which is preliminary data.</text>
</comment>
<protein>
    <recommendedName>
        <fullName evidence="2">ABM domain-containing protein</fullName>
    </recommendedName>
</protein>
<name>A0A7W8DQI1_9BACT</name>
<dbReference type="RefSeq" id="WP_184209406.1">
    <property type="nucleotide sequence ID" value="NZ_JACHIF010000005.1"/>
</dbReference>
<keyword evidence="1" id="KW-0472">Membrane</keyword>
<proteinExistence type="predicted"/>
<gene>
    <name evidence="3" type="ORF">HNQ64_002771</name>
</gene>
<evidence type="ECO:0000313" key="3">
    <source>
        <dbReference type="EMBL" id="MBB5038508.1"/>
    </source>
</evidence>
<sequence length="177" mass="19858">MSIHVAITRHVRPGSEAEFEQRLSRFAQRSLEIPGTRGVQMLHPAPGAKNAEYGILRTFASAADRDAFYTSSAYLDWEKEIAHLTDGAPVFRDLHGLEAWFRQPDAPRPPRWKMALATWAGVYPTSLLLGLLLAPHLHTLPRPLSALVISGCMVVALTWLVMPVVTKLLHRWLHPQE</sequence>
<evidence type="ECO:0000259" key="2">
    <source>
        <dbReference type="Pfam" id="PF03992"/>
    </source>
</evidence>